<accession>A0A386ZJL2</accession>
<dbReference type="NCBIfam" id="NF006089">
    <property type="entry name" value="PRK08241.1"/>
    <property type="match status" value="1"/>
</dbReference>
<evidence type="ECO:0000256" key="5">
    <source>
        <dbReference type="ARBA" id="ARBA00023125"/>
    </source>
</evidence>
<dbReference type="NCBIfam" id="TIGR02960">
    <property type="entry name" value="SigX5"/>
    <property type="match status" value="1"/>
</dbReference>
<dbReference type="InterPro" id="IPR013249">
    <property type="entry name" value="RNA_pol_sigma70_r4_t2"/>
</dbReference>
<dbReference type="Gene3D" id="1.10.10.10">
    <property type="entry name" value="Winged helix-like DNA-binding domain superfamily/Winged helix DNA-binding domain"/>
    <property type="match status" value="1"/>
</dbReference>
<dbReference type="CDD" id="cd06171">
    <property type="entry name" value="Sigma70_r4"/>
    <property type="match status" value="1"/>
</dbReference>
<dbReference type="Gene3D" id="3.10.450.50">
    <property type="match status" value="1"/>
</dbReference>
<feature type="region of interest" description="Disordered" evidence="8">
    <location>
        <begin position="1"/>
        <end position="33"/>
    </location>
</feature>
<dbReference type="GO" id="GO:0006950">
    <property type="term" value="P:response to stress"/>
    <property type="evidence" value="ECO:0007669"/>
    <property type="project" value="UniProtKB-ARBA"/>
</dbReference>
<keyword evidence="6 7" id="KW-0804">Transcription</keyword>
<evidence type="ECO:0000256" key="6">
    <source>
        <dbReference type="ARBA" id="ARBA00023163"/>
    </source>
</evidence>
<name>A0A386ZJL2_9NOCA</name>
<dbReference type="InterPro" id="IPR014305">
    <property type="entry name" value="RNA_pol_sigma-G_actinobac"/>
</dbReference>
<comment type="similarity">
    <text evidence="1 7">Belongs to the sigma-70 factor family. ECF subfamily.</text>
</comment>
<dbReference type="InterPro" id="IPR000838">
    <property type="entry name" value="RNA_pol_sigma70_ECF_CS"/>
</dbReference>
<protein>
    <recommendedName>
        <fullName evidence="7">RNA polymerase sigma factor</fullName>
    </recommendedName>
</protein>
<dbReference type="PANTHER" id="PTHR43133:SF65">
    <property type="entry name" value="ECF RNA POLYMERASE SIGMA FACTOR SIGG"/>
    <property type="match status" value="1"/>
</dbReference>
<dbReference type="InterPro" id="IPR039425">
    <property type="entry name" value="RNA_pol_sigma-70-like"/>
</dbReference>
<evidence type="ECO:0000256" key="7">
    <source>
        <dbReference type="RuleBase" id="RU000716"/>
    </source>
</evidence>
<evidence type="ECO:0000259" key="9">
    <source>
        <dbReference type="Pfam" id="PF04542"/>
    </source>
</evidence>
<evidence type="ECO:0000313" key="12">
    <source>
        <dbReference type="Proteomes" id="UP000267164"/>
    </source>
</evidence>
<feature type="domain" description="RNA polymerase sigma-70 region 2" evidence="9">
    <location>
        <begin position="39"/>
        <end position="101"/>
    </location>
</feature>
<dbReference type="NCBIfam" id="TIGR02937">
    <property type="entry name" value="sigma70-ECF"/>
    <property type="match status" value="1"/>
</dbReference>
<keyword evidence="3 7" id="KW-0805">Transcription regulation</keyword>
<evidence type="ECO:0000313" key="11">
    <source>
        <dbReference type="EMBL" id="AYF78062.1"/>
    </source>
</evidence>
<evidence type="ECO:0000259" key="10">
    <source>
        <dbReference type="Pfam" id="PF08281"/>
    </source>
</evidence>
<evidence type="ECO:0000256" key="8">
    <source>
        <dbReference type="SAM" id="MobiDB-lite"/>
    </source>
</evidence>
<proteinExistence type="inferred from homology"/>
<keyword evidence="5 7" id="KW-0238">DNA-binding</keyword>
<comment type="subunit">
    <text evidence="2">Interacts transiently with the RNA polymerase catalytic core formed by RpoA, RpoB, RpoC and RpoZ (2 alpha, 1 beta, 1 beta' and 1 omega subunit) to form the RNA polymerase holoenzyme that can initiate transcription.</text>
</comment>
<dbReference type="Pfam" id="PF08281">
    <property type="entry name" value="Sigma70_r4_2"/>
    <property type="match status" value="1"/>
</dbReference>
<gene>
    <name evidence="11" type="ORF">D7D52_34335</name>
</gene>
<organism evidence="11 12">
    <name type="scientific">Nocardia yunnanensis</name>
    <dbReference type="NCBI Taxonomy" id="2382165"/>
    <lineage>
        <taxon>Bacteria</taxon>
        <taxon>Bacillati</taxon>
        <taxon>Actinomycetota</taxon>
        <taxon>Actinomycetes</taxon>
        <taxon>Mycobacteriales</taxon>
        <taxon>Nocardiaceae</taxon>
        <taxon>Nocardia</taxon>
    </lineage>
</organism>
<feature type="domain" description="RNA polymerase sigma factor 70 region 4 type 2" evidence="10">
    <location>
        <begin position="160"/>
        <end position="212"/>
    </location>
</feature>
<evidence type="ECO:0000256" key="1">
    <source>
        <dbReference type="ARBA" id="ARBA00010641"/>
    </source>
</evidence>
<dbReference type="KEGG" id="nyu:D7D52_34335"/>
<dbReference type="OrthoDB" id="7376212at2"/>
<dbReference type="Pfam" id="PF04542">
    <property type="entry name" value="Sigma70_r2"/>
    <property type="match status" value="1"/>
</dbReference>
<dbReference type="PROSITE" id="PS01063">
    <property type="entry name" value="SIGMA70_ECF"/>
    <property type="match status" value="1"/>
</dbReference>
<keyword evidence="12" id="KW-1185">Reference proteome</keyword>
<dbReference type="InterPro" id="IPR036388">
    <property type="entry name" value="WH-like_DNA-bd_sf"/>
</dbReference>
<dbReference type="InterPro" id="IPR007627">
    <property type="entry name" value="RNA_pol_sigma70_r2"/>
</dbReference>
<evidence type="ECO:0000256" key="3">
    <source>
        <dbReference type="ARBA" id="ARBA00023015"/>
    </source>
</evidence>
<dbReference type="InterPro" id="IPR014284">
    <property type="entry name" value="RNA_pol_sigma-70_dom"/>
</dbReference>
<evidence type="ECO:0000256" key="2">
    <source>
        <dbReference type="ARBA" id="ARBA00011344"/>
    </source>
</evidence>
<dbReference type="GO" id="GO:0016987">
    <property type="term" value="F:sigma factor activity"/>
    <property type="evidence" value="ECO:0007669"/>
    <property type="project" value="UniProtKB-KW"/>
</dbReference>
<dbReference type="InterPro" id="IPR032710">
    <property type="entry name" value="NTF2-like_dom_sf"/>
</dbReference>
<keyword evidence="4 7" id="KW-0731">Sigma factor</keyword>
<dbReference type="EMBL" id="CP032568">
    <property type="protein sequence ID" value="AYF78062.1"/>
    <property type="molecule type" value="Genomic_DNA"/>
</dbReference>
<dbReference type="SUPFAM" id="SSF88659">
    <property type="entry name" value="Sigma3 and sigma4 domains of RNA polymerase sigma factors"/>
    <property type="match status" value="1"/>
</dbReference>
<dbReference type="GO" id="GO:0006352">
    <property type="term" value="P:DNA-templated transcription initiation"/>
    <property type="evidence" value="ECO:0007669"/>
    <property type="project" value="InterPro"/>
</dbReference>
<evidence type="ECO:0000256" key="4">
    <source>
        <dbReference type="ARBA" id="ARBA00023082"/>
    </source>
</evidence>
<dbReference type="Gene3D" id="1.10.1740.10">
    <property type="match status" value="1"/>
</dbReference>
<dbReference type="SUPFAM" id="SSF54427">
    <property type="entry name" value="NTF2-like"/>
    <property type="match status" value="1"/>
</dbReference>
<dbReference type="GO" id="GO:0003677">
    <property type="term" value="F:DNA binding"/>
    <property type="evidence" value="ECO:0007669"/>
    <property type="project" value="UniProtKB-KW"/>
</dbReference>
<dbReference type="InterPro" id="IPR013325">
    <property type="entry name" value="RNA_pol_sigma_r2"/>
</dbReference>
<dbReference type="PANTHER" id="PTHR43133">
    <property type="entry name" value="RNA POLYMERASE ECF-TYPE SIGMA FACTO"/>
    <property type="match status" value="1"/>
</dbReference>
<dbReference type="InterPro" id="IPR013324">
    <property type="entry name" value="RNA_pol_sigma_r3/r4-like"/>
</dbReference>
<sequence length="350" mass="37879">MTSFGPPQALRPAGQAPYDHGVRRSHTASDQDTFTVATERYRRELLAHCYRMVGSAHDAEDLVQETYLRAWRSFEGFEGRASVRSWLYKIATNVCLTALASRPARVLPSGLGGPYEGPDRAPSPVAPGEVSWLEPLPDAAIGTPADDPAAAVIARESVRLALVASLQHLPSRQRAILLLREVLAFTAAETAEILDTTTVAVKSGLQRARARLEEIDPPDERLLEPDDSRARALLDGYIAAFERADAQLLQQVLRADATLEATPFRDWQSGLALCIHVLDSYVLGAPGDWRMLPTLANGQSAAVVYRRADGALRADGVVVLTATATGIARVVKFHDPALVALFGFPDQLSA</sequence>
<reference evidence="11 12" key="1">
    <citation type="submission" date="2018-09" db="EMBL/GenBank/DDBJ databases">
        <title>Nocardia yunnanensis sp. nov., an actinomycete isolated from a soil sample.</title>
        <authorList>
            <person name="Zhang J."/>
        </authorList>
    </citation>
    <scope>NUCLEOTIDE SEQUENCE [LARGE SCALE GENOMIC DNA]</scope>
    <source>
        <strain evidence="11 12">CFHS0054</strain>
    </source>
</reference>
<dbReference type="Proteomes" id="UP000267164">
    <property type="component" value="Chromosome"/>
</dbReference>
<dbReference type="SUPFAM" id="SSF88946">
    <property type="entry name" value="Sigma2 domain of RNA polymerase sigma factors"/>
    <property type="match status" value="1"/>
</dbReference>
<dbReference type="AlphaFoldDB" id="A0A386ZJL2"/>